<evidence type="ECO:0000313" key="2">
    <source>
        <dbReference type="Proteomes" id="UP000001219"/>
    </source>
</evidence>
<dbReference type="Proteomes" id="UP000001219">
    <property type="component" value="Chromosome"/>
</dbReference>
<dbReference type="KEGG" id="gbr:Gbro_4782"/>
<protein>
    <recommendedName>
        <fullName evidence="3">DUF429 domain-containing protein</fullName>
    </recommendedName>
</protein>
<dbReference type="HOGENOM" id="CLU_1123813_0_0_11"/>
<keyword evidence="2" id="KW-1185">Reference proteome</keyword>
<dbReference type="eggNOG" id="COG2410">
    <property type="taxonomic scope" value="Bacteria"/>
</dbReference>
<dbReference type="OrthoDB" id="4870479at2"/>
<dbReference type="Pfam" id="PF04250">
    <property type="entry name" value="DUF429"/>
    <property type="match status" value="1"/>
</dbReference>
<dbReference type="InterPro" id="IPR007362">
    <property type="entry name" value="DUF429"/>
</dbReference>
<organism evidence="1 2">
    <name type="scientific">Gordonia bronchialis (strain ATCC 25592 / DSM 43247 / BCRC 13721 / JCM 3198 / KCTC 3076 / NBRC 16047 / NCTC 10667)</name>
    <name type="common">Rhodococcus bronchialis</name>
    <dbReference type="NCBI Taxonomy" id="526226"/>
    <lineage>
        <taxon>Bacteria</taxon>
        <taxon>Bacillati</taxon>
        <taxon>Actinomycetota</taxon>
        <taxon>Actinomycetes</taxon>
        <taxon>Mycobacteriales</taxon>
        <taxon>Gordoniaceae</taxon>
        <taxon>Gordonia</taxon>
    </lineage>
</organism>
<name>D0L8F1_GORB4</name>
<gene>
    <name evidence="1" type="ordered locus">Gbro_4782</name>
</gene>
<dbReference type="STRING" id="526226.Gbro_4782"/>
<evidence type="ECO:0000313" key="1">
    <source>
        <dbReference type="EMBL" id="ACY23899.1"/>
    </source>
</evidence>
<accession>D0L8F1</accession>
<proteinExistence type="predicted"/>
<dbReference type="EMBL" id="CP001802">
    <property type="protein sequence ID" value="ACY23899.1"/>
    <property type="molecule type" value="Genomic_DNA"/>
</dbReference>
<reference evidence="2" key="1">
    <citation type="submission" date="2009-10" db="EMBL/GenBank/DDBJ databases">
        <title>The complete chromosome of Gordonia bronchialis DSM 43247.</title>
        <authorList>
            <consortium name="US DOE Joint Genome Institute (JGI-PGF)"/>
            <person name="Lucas S."/>
            <person name="Copeland A."/>
            <person name="Lapidus A."/>
            <person name="Glavina del Rio T."/>
            <person name="Dalin E."/>
            <person name="Tice H."/>
            <person name="Bruce D."/>
            <person name="Goodwin L."/>
            <person name="Pitluck S."/>
            <person name="Kyrpides N."/>
            <person name="Mavromatis K."/>
            <person name="Ivanova N."/>
            <person name="Ovchinnikova G."/>
            <person name="Saunders E."/>
            <person name="Brettin T."/>
            <person name="Detter J.C."/>
            <person name="Han C."/>
            <person name="Larimer F."/>
            <person name="Land M."/>
            <person name="Hauser L."/>
            <person name="Markowitz V."/>
            <person name="Cheng J.-F."/>
            <person name="Hugenholtz P."/>
            <person name="Woyke T."/>
            <person name="Wu D."/>
            <person name="Jando M."/>
            <person name="Schneider S."/>
            <person name="Goeker M."/>
            <person name="Klenk H.-P."/>
            <person name="Eisen J.A."/>
        </authorList>
    </citation>
    <scope>NUCLEOTIDE SEQUENCE [LARGE SCALE GENOMIC DNA]</scope>
    <source>
        <strain evidence="2">ATCC 25592 / DSM 43247 / BCRC 13721 / JCM 3198 / KCTC 3076 / NBRC 16047 / NCTC 10667</strain>
    </source>
</reference>
<dbReference type="AlphaFoldDB" id="D0L8F1"/>
<reference evidence="1 2" key="2">
    <citation type="journal article" date="2010" name="Stand. Genomic Sci.">
        <title>Complete genome sequence of Gordonia bronchialis type strain (3410).</title>
        <authorList>
            <person name="Ivanova N."/>
            <person name="Sikorski J."/>
            <person name="Jando M."/>
            <person name="Lapidus A."/>
            <person name="Nolan M."/>
            <person name="Lucas S."/>
            <person name="Del Rio T.G."/>
            <person name="Tice H."/>
            <person name="Copeland A."/>
            <person name="Cheng J.F."/>
            <person name="Chen F."/>
            <person name="Bruce D."/>
            <person name="Goodwin L."/>
            <person name="Pitluck S."/>
            <person name="Mavromatis K."/>
            <person name="Ovchinnikova G."/>
            <person name="Pati A."/>
            <person name="Chen A."/>
            <person name="Palaniappan K."/>
            <person name="Land M."/>
            <person name="Hauser L."/>
            <person name="Chang Y.J."/>
            <person name="Jeffries C.D."/>
            <person name="Chain P."/>
            <person name="Saunders E."/>
            <person name="Han C."/>
            <person name="Detter J.C."/>
            <person name="Brettin T."/>
            <person name="Rohde M."/>
            <person name="Goker M."/>
            <person name="Bristow J."/>
            <person name="Eisen J.A."/>
            <person name="Markowitz V."/>
            <person name="Hugenholtz P."/>
            <person name="Klenk H.P."/>
            <person name="Kyrpides N.C."/>
        </authorList>
    </citation>
    <scope>NUCLEOTIDE SEQUENCE [LARGE SCALE GENOMIC DNA]</scope>
    <source>
        <strain evidence="2">ATCC 25592 / DSM 43247 / BCRC 13721 / JCM 3198 / KCTC 3076 / NBRC 16047 / NCTC 10667</strain>
    </source>
</reference>
<dbReference type="RefSeq" id="WP_012836370.1">
    <property type="nucleotide sequence ID" value="NC_013441.1"/>
</dbReference>
<sequence>MTRTVGVDLAASPSKTAVAAVDWSNSGAKLADLVMPADDAAIRAISDGVQRIGIDAPFGWPDAFVEFISAHHRGRTPSGKRLDDVSHRRPLVYRRTDLVVAGLPNGRRPLSVSADQIAHVAFRCAGLLADLDVDNRVDGWAVEAYPAAALTFWGLRPRGYKRIENRPVREIMVAELRAAAPWLELGDHAQAMIENDDVFDAVITALIARAAALGRTRRPAPEDLPIALREGWIHVPDSGLDELPLSSRRLSRPDR</sequence>
<evidence type="ECO:0008006" key="3">
    <source>
        <dbReference type="Google" id="ProtNLM"/>
    </source>
</evidence>